<protein>
    <submittedName>
        <fullName evidence="3">50S ribosome-binding GTPase</fullName>
    </submittedName>
</protein>
<organism evidence="3 4">
    <name type="scientific">Georgenia halotolerans</name>
    <dbReference type="NCBI Taxonomy" id="3028317"/>
    <lineage>
        <taxon>Bacteria</taxon>
        <taxon>Bacillati</taxon>
        <taxon>Actinomycetota</taxon>
        <taxon>Actinomycetes</taxon>
        <taxon>Micrococcales</taxon>
        <taxon>Bogoriellaceae</taxon>
        <taxon>Georgenia</taxon>
    </lineage>
</organism>
<feature type="transmembrane region" description="Helical" evidence="1">
    <location>
        <begin position="419"/>
        <end position="443"/>
    </location>
</feature>
<keyword evidence="1" id="KW-0812">Transmembrane</keyword>
<keyword evidence="1" id="KW-0472">Membrane</keyword>
<dbReference type="SUPFAM" id="SSF52540">
    <property type="entry name" value="P-loop containing nucleoside triphosphate hydrolases"/>
    <property type="match status" value="1"/>
</dbReference>
<sequence>MIRRRRQPDPAALDEALQSLRSAVDLGEGRLHESVLRPAQEVLRRAEARRTVSAGRTVVALLGATGSGKSSLFNALVGRPVARVAPRRPTTTRPMAAVWGPDDAAGLLDWLGVPERTHVPQDGAGLVLLDLPDIDSTSTEHRDIATRMAGAVDVLVWVLDPQKYADAIVHRDYLAPMAEHAEVTLVVLNQVDTLEPDDRAGVLADLGEQLRRDGLADVEVLAVSARDGTGVDRLRERVAAVVRSRTAVQARLTADVRTAAAALEAEMGPKHEHGVIAPREQEKLQEAAARAAGVPAVQDAVRRSHVRAARAHVGWPPVRWLRRLRPDPLQRLHLDGVSDAELVRTSIPQTTPVHEAAVRSAAHAVVSSATRPLPAAWQSTILRDTEERVPDLVDALDAAIAGTDLEQGRRPRWWRVVGALQWLFLAAAIAGTVWLGVLAGMSYLQLPQPTTPMAGPLPWPTVLLAGSLLAGLLLALLGGMAARAGARRRARRVERRIRQA</sequence>
<dbReference type="PANTHER" id="PTHR42698:SF1">
    <property type="entry name" value="GTPASE ERA, MITOCHONDRIAL"/>
    <property type="match status" value="1"/>
</dbReference>
<dbReference type="Pfam" id="PF01926">
    <property type="entry name" value="MMR_HSR1"/>
    <property type="match status" value="1"/>
</dbReference>
<dbReference type="PANTHER" id="PTHR42698">
    <property type="entry name" value="GTPASE ERA"/>
    <property type="match status" value="1"/>
</dbReference>
<evidence type="ECO:0000313" key="3">
    <source>
        <dbReference type="EMBL" id="MDD9206295.1"/>
    </source>
</evidence>
<keyword evidence="1" id="KW-1133">Transmembrane helix</keyword>
<dbReference type="InterPro" id="IPR005662">
    <property type="entry name" value="GTPase_Era-like"/>
</dbReference>
<feature type="transmembrane region" description="Helical" evidence="1">
    <location>
        <begin position="463"/>
        <end position="486"/>
    </location>
</feature>
<proteinExistence type="predicted"/>
<keyword evidence="4" id="KW-1185">Reference proteome</keyword>
<evidence type="ECO:0000259" key="2">
    <source>
        <dbReference type="Pfam" id="PF01926"/>
    </source>
</evidence>
<feature type="domain" description="G" evidence="2">
    <location>
        <begin position="59"/>
        <end position="167"/>
    </location>
</feature>
<dbReference type="Proteomes" id="UP001165561">
    <property type="component" value="Unassembled WGS sequence"/>
</dbReference>
<accession>A0ABT5TW55</accession>
<dbReference type="EMBL" id="JARACI010000840">
    <property type="protein sequence ID" value="MDD9206295.1"/>
    <property type="molecule type" value="Genomic_DNA"/>
</dbReference>
<feature type="non-terminal residue" evidence="3">
    <location>
        <position position="500"/>
    </location>
</feature>
<dbReference type="InterPro" id="IPR027417">
    <property type="entry name" value="P-loop_NTPase"/>
</dbReference>
<dbReference type="Gene3D" id="3.40.50.300">
    <property type="entry name" value="P-loop containing nucleotide triphosphate hydrolases"/>
    <property type="match status" value="1"/>
</dbReference>
<reference evidence="3" key="1">
    <citation type="submission" date="2023-02" db="EMBL/GenBank/DDBJ databases">
        <title>Georgenia sp.10Sc9-8, isolated from a soil sample collected from the Taklamakan desert.</title>
        <authorList>
            <person name="Liu S."/>
        </authorList>
    </citation>
    <scope>NUCLEOTIDE SEQUENCE</scope>
    <source>
        <strain evidence="3">10Sc9-8</strain>
    </source>
</reference>
<gene>
    <name evidence="3" type="ORF">PU560_07415</name>
</gene>
<comment type="caution">
    <text evidence="3">The sequence shown here is derived from an EMBL/GenBank/DDBJ whole genome shotgun (WGS) entry which is preliminary data.</text>
</comment>
<evidence type="ECO:0000313" key="4">
    <source>
        <dbReference type="Proteomes" id="UP001165561"/>
    </source>
</evidence>
<evidence type="ECO:0000256" key="1">
    <source>
        <dbReference type="SAM" id="Phobius"/>
    </source>
</evidence>
<name>A0ABT5TW55_9MICO</name>
<dbReference type="InterPro" id="IPR006073">
    <property type="entry name" value="GTP-bd"/>
</dbReference>